<keyword evidence="2" id="KW-0812">Transmembrane</keyword>
<keyword evidence="2" id="KW-0472">Membrane</keyword>
<evidence type="ECO:0000256" key="2">
    <source>
        <dbReference type="SAM" id="Phobius"/>
    </source>
</evidence>
<accession>A0AA40LQ69</accession>
<feature type="region of interest" description="Disordered" evidence="1">
    <location>
        <begin position="432"/>
        <end position="463"/>
    </location>
</feature>
<feature type="transmembrane region" description="Helical" evidence="2">
    <location>
        <begin position="329"/>
        <end position="350"/>
    </location>
</feature>
<keyword evidence="4" id="KW-1185">Reference proteome</keyword>
<evidence type="ECO:0000256" key="1">
    <source>
        <dbReference type="SAM" id="MobiDB-lite"/>
    </source>
</evidence>
<organism evidence="3 4">
    <name type="scientific">Cnephaeus nilssonii</name>
    <name type="common">Northern bat</name>
    <name type="synonym">Eptesicus nilssonii</name>
    <dbReference type="NCBI Taxonomy" id="3371016"/>
    <lineage>
        <taxon>Eukaryota</taxon>
        <taxon>Metazoa</taxon>
        <taxon>Chordata</taxon>
        <taxon>Craniata</taxon>
        <taxon>Vertebrata</taxon>
        <taxon>Euteleostomi</taxon>
        <taxon>Mammalia</taxon>
        <taxon>Eutheria</taxon>
        <taxon>Laurasiatheria</taxon>
        <taxon>Chiroptera</taxon>
        <taxon>Yangochiroptera</taxon>
        <taxon>Vespertilionidae</taxon>
        <taxon>Cnephaeus</taxon>
    </lineage>
</organism>
<comment type="caution">
    <text evidence="3">The sequence shown here is derived from an EMBL/GenBank/DDBJ whole genome shotgun (WGS) entry which is preliminary data.</text>
</comment>
<protein>
    <recommendedName>
        <fullName evidence="5">Transmembrane protein 69</fullName>
    </recommendedName>
</protein>
<feature type="transmembrane region" description="Helical" evidence="2">
    <location>
        <begin position="254"/>
        <end position="273"/>
    </location>
</feature>
<dbReference type="Pfam" id="PF11911">
    <property type="entry name" value="DUF3429"/>
    <property type="match status" value="1"/>
</dbReference>
<evidence type="ECO:0008006" key="5">
    <source>
        <dbReference type="Google" id="ProtNLM"/>
    </source>
</evidence>
<dbReference type="EMBL" id="JAULJE010000008">
    <property type="protein sequence ID" value="KAK1340138.1"/>
    <property type="molecule type" value="Genomic_DNA"/>
</dbReference>
<feature type="non-terminal residue" evidence="3">
    <location>
        <position position="463"/>
    </location>
</feature>
<feature type="transmembrane region" description="Helical" evidence="2">
    <location>
        <begin position="285"/>
        <end position="305"/>
    </location>
</feature>
<name>A0AA40LQ69_CNENI</name>
<dbReference type="PANTHER" id="PTHR15887">
    <property type="entry name" value="TRANSMEMBRANE PROTEIN 69"/>
    <property type="match status" value="1"/>
</dbReference>
<dbReference type="AlphaFoldDB" id="A0AA40LQ69"/>
<reference evidence="3" key="1">
    <citation type="submission" date="2023-06" db="EMBL/GenBank/DDBJ databases">
        <title>Reference genome for the Northern bat (Eptesicus nilssonii), a most northern bat species.</title>
        <authorList>
            <person name="Laine V.N."/>
            <person name="Pulliainen A.T."/>
            <person name="Lilley T.M."/>
        </authorList>
    </citation>
    <scope>NUCLEOTIDE SEQUENCE</scope>
    <source>
        <strain evidence="3">BLF_Eptnil</strain>
        <tissue evidence="3">Kidney</tissue>
    </source>
</reference>
<sequence>MEKLASEVEDYLTPLAGSAFSGVLGCSCSSAFHLSARHCQQNASDSACPLSYKNTLIRTAWHLPEQDFIRSQYASLHPEGFSSIFKDAEVLFHSWTRSQQNRNTFSQGMSPTELFTFAFLIISSVYEQNTILSYFPCSFKKKQKEEVLPARPPKTITYLFDSPKPALYISLAGLIPFLAPPLIMVMMKTYIPVLAFTQMAYGASFLSFLGGIRWGFVLPEGSPAKPDYLNLASSTAPVLFSWFAFLISERLSEAIVTVIIGLGIALHNEFFLLPDYPKWFKALRIVVTFVAFLSFVITLLLQHIYPEKGPQRPGQGDYGAMAGPPTNHIAPTLAGLVPVGVIATAMVQTLSSSCRWRRQLSVPPAQSATPATPSPAPPCLLANRGHIEGTDAELSVCAMAAPEAFGRPGAPADSRPAPPRSKAKAGELAGCLLRHKAFRKPPPRRRLSEGLVHRRTASPLVHQ</sequence>
<gene>
    <name evidence="3" type="ORF">QTO34_018702</name>
</gene>
<dbReference type="PANTHER" id="PTHR15887:SF1">
    <property type="entry name" value="TRANSMEMBRANE PROTEIN 69"/>
    <property type="match status" value="1"/>
</dbReference>
<feature type="transmembrane region" description="Helical" evidence="2">
    <location>
        <begin position="228"/>
        <end position="248"/>
    </location>
</feature>
<evidence type="ECO:0000313" key="3">
    <source>
        <dbReference type="EMBL" id="KAK1340138.1"/>
    </source>
</evidence>
<feature type="compositionally biased region" description="Basic residues" evidence="1">
    <location>
        <begin position="433"/>
        <end position="445"/>
    </location>
</feature>
<proteinExistence type="predicted"/>
<keyword evidence="2" id="KW-1133">Transmembrane helix</keyword>
<dbReference type="InterPro" id="IPR021836">
    <property type="entry name" value="DUF3429"/>
</dbReference>
<dbReference type="PROSITE" id="PS51257">
    <property type="entry name" value="PROKAR_LIPOPROTEIN"/>
    <property type="match status" value="1"/>
</dbReference>
<feature type="region of interest" description="Disordered" evidence="1">
    <location>
        <begin position="407"/>
        <end position="426"/>
    </location>
</feature>
<evidence type="ECO:0000313" key="4">
    <source>
        <dbReference type="Proteomes" id="UP001177744"/>
    </source>
</evidence>
<feature type="transmembrane region" description="Helical" evidence="2">
    <location>
        <begin position="193"/>
        <end position="216"/>
    </location>
</feature>
<dbReference type="Proteomes" id="UP001177744">
    <property type="component" value="Unassembled WGS sequence"/>
</dbReference>
<feature type="transmembrane region" description="Helical" evidence="2">
    <location>
        <begin position="166"/>
        <end position="187"/>
    </location>
</feature>